<accession>A0A1A9RBZ7</accession>
<protein>
    <submittedName>
        <fullName evidence="1">Uncharacterized protein</fullName>
    </submittedName>
</protein>
<proteinExistence type="predicted"/>
<dbReference type="RefSeq" id="WP_064104822.1">
    <property type="nucleotide sequence ID" value="NZ_LXSF01000012.1"/>
</dbReference>
<evidence type="ECO:0000313" key="2">
    <source>
        <dbReference type="Proteomes" id="UP000078003"/>
    </source>
</evidence>
<organism evidence="1 2">
    <name type="scientific">Eikenella corrodens</name>
    <dbReference type="NCBI Taxonomy" id="539"/>
    <lineage>
        <taxon>Bacteria</taxon>
        <taxon>Pseudomonadati</taxon>
        <taxon>Pseudomonadota</taxon>
        <taxon>Betaproteobacteria</taxon>
        <taxon>Neisseriales</taxon>
        <taxon>Neisseriaceae</taxon>
        <taxon>Eikenella</taxon>
    </lineage>
</organism>
<dbReference type="Proteomes" id="UP000078003">
    <property type="component" value="Unassembled WGS sequence"/>
</dbReference>
<dbReference type="AlphaFoldDB" id="A0A1A9RBZ7"/>
<comment type="caution">
    <text evidence="1">The sequence shown here is derived from an EMBL/GenBank/DDBJ whole genome shotgun (WGS) entry which is preliminary data.</text>
</comment>
<sequence length="260" mass="28361">MSHYSAIGFPSINSNDELDDLIRQALRTLAENEVDTEEYSSEAEPSDNYMVYSDPSGAELWLGFSDDDSLLCAEPYFSGSLHTVSIDAVFPSGYGDGTGSVQAWMNGSEWKDGEWLGGSYPFVFDTPDLASFPEQSESTSCQIRLCAFAEEADIFADEAAFEAQQDPELPLSSTFFTPLGMFQSSDGAENPAKASAWFIGTVRAAETRRNELSGNDFYCCLIETHGGTLQAVFPSDMFDHAPQIGNVISGKYWLTGRLAA</sequence>
<dbReference type="EMBL" id="LXSF01000012">
    <property type="protein sequence ID" value="OAM15620.1"/>
    <property type="molecule type" value="Genomic_DNA"/>
</dbReference>
<evidence type="ECO:0000313" key="1">
    <source>
        <dbReference type="EMBL" id="OAM15620.1"/>
    </source>
</evidence>
<gene>
    <name evidence="1" type="ORF">A7P85_10700</name>
</gene>
<reference evidence="2" key="1">
    <citation type="submission" date="2016-05" db="EMBL/GenBank/DDBJ databases">
        <title>Draft genome of Corynebacterium afermentans subsp. afermentans LCDC 88199T.</title>
        <authorList>
            <person name="Bernier A.-M."/>
            <person name="Bernard K."/>
        </authorList>
    </citation>
    <scope>NUCLEOTIDE SEQUENCE [LARGE SCALE GENOMIC DNA]</scope>
    <source>
        <strain evidence="2">NML01-0328</strain>
    </source>
</reference>
<name>A0A1A9RBZ7_EIKCO</name>